<comment type="caution">
    <text evidence="9">The sequence shown here is derived from an EMBL/GenBank/DDBJ whole genome shotgun (WGS) entry which is preliminary data.</text>
</comment>
<feature type="transmembrane region" description="Helical" evidence="7">
    <location>
        <begin position="104"/>
        <end position="123"/>
    </location>
</feature>
<name>C0GGS2_DETAL</name>
<reference evidence="9 10" key="1">
    <citation type="submission" date="2009-02" db="EMBL/GenBank/DDBJ databases">
        <title>Sequencing of the draft genome and assembly of Dethiobacter alkaliphilus AHT 1.</title>
        <authorList>
            <consortium name="US DOE Joint Genome Institute (JGI-PGF)"/>
            <person name="Lucas S."/>
            <person name="Copeland A."/>
            <person name="Lapidus A."/>
            <person name="Glavina del Rio T."/>
            <person name="Dalin E."/>
            <person name="Tice H."/>
            <person name="Bruce D."/>
            <person name="Goodwin L."/>
            <person name="Pitluck S."/>
            <person name="Larimer F."/>
            <person name="Land M.L."/>
            <person name="Hauser L."/>
            <person name="Muyzer G."/>
        </authorList>
    </citation>
    <scope>NUCLEOTIDE SEQUENCE [LARGE SCALE GENOMIC DNA]</scope>
    <source>
        <strain evidence="9 10">AHT 1</strain>
    </source>
</reference>
<dbReference type="OrthoDB" id="9808602at2"/>
<feature type="domain" description="Bacterial sugar transferase" evidence="8">
    <location>
        <begin position="261"/>
        <end position="441"/>
    </location>
</feature>
<comment type="subcellular location">
    <subcellularLocation>
        <location evidence="1">Membrane</location>
        <topology evidence="1">Multi-pass membrane protein</topology>
    </subcellularLocation>
</comment>
<dbReference type="RefSeq" id="WP_008516510.1">
    <property type="nucleotide sequence ID" value="NZ_ACJM01000007.1"/>
</dbReference>
<feature type="transmembrane region" description="Helical" evidence="7">
    <location>
        <begin position="77"/>
        <end position="98"/>
    </location>
</feature>
<evidence type="ECO:0000256" key="2">
    <source>
        <dbReference type="ARBA" id="ARBA00006464"/>
    </source>
</evidence>
<sequence length="447" mass="50477">MGINSPKTWVNYVQALGDLLILNLVLALAFTIQQDWNYFLASTELYLGALVFLTILSFILFNFYGLYNTINKDWTDILTAVVVSVMFLGLAIIVISYAIPNYIFPRRVLFTFVMIYVPVIVLWRWSLLMLERRVTPAKKVIIVAEAHEIDGLVSKLNGHDSLMGVITDSPQSESPHKVLGTFEEVEELFYIHRPQVILITGNVPEDVKSRVAMSSLKYGCIIYVVPNLYEIMIAQSKLDQFKDTPVFQIRLTRNPGKEYVKRAIDCVVAVIGLIVTLPITLLTTVAIKVTSPGPVFYVQERVGRKNKCFMLYKFRTMVNNAEDKTGPVLSSKGDSRITKVGKLLRLTRIDELPQLINVLKGDMSIVGPRPERPCFVEKFDKEVPGYAYRHVMHAGLTGLAQIAGKYSTSPQDKLRYDLLYAKGSSPLFDLQIMLQTVKVMIHKDKAS</sequence>
<dbReference type="PANTHER" id="PTHR30576">
    <property type="entry name" value="COLANIC BIOSYNTHESIS UDP-GLUCOSE LIPID CARRIER TRANSFERASE"/>
    <property type="match status" value="1"/>
</dbReference>
<proteinExistence type="inferred from homology"/>
<dbReference type="STRING" id="555088.DealDRAFT_1636"/>
<evidence type="ECO:0000313" key="10">
    <source>
        <dbReference type="Proteomes" id="UP000006443"/>
    </source>
</evidence>
<dbReference type="InterPro" id="IPR017475">
    <property type="entry name" value="EPS_sugar_tfrase"/>
</dbReference>
<dbReference type="EMBL" id="ACJM01000007">
    <property type="protein sequence ID" value="EEG77513.1"/>
    <property type="molecule type" value="Genomic_DNA"/>
</dbReference>
<gene>
    <name evidence="9" type="ORF">DealDRAFT_1636</name>
</gene>
<dbReference type="EC" id="2.7.8.6" evidence="9"/>
<accession>C0GGS2</accession>
<evidence type="ECO:0000256" key="5">
    <source>
        <dbReference type="ARBA" id="ARBA00022989"/>
    </source>
</evidence>
<evidence type="ECO:0000256" key="7">
    <source>
        <dbReference type="SAM" id="Phobius"/>
    </source>
</evidence>
<dbReference type="PANTHER" id="PTHR30576:SF0">
    <property type="entry name" value="UNDECAPRENYL-PHOSPHATE N-ACETYLGALACTOSAMINYL 1-PHOSPHATE TRANSFERASE-RELATED"/>
    <property type="match status" value="1"/>
</dbReference>
<keyword evidence="3 9" id="KW-0808">Transferase</keyword>
<dbReference type="Pfam" id="PF02397">
    <property type="entry name" value="Bac_transf"/>
    <property type="match status" value="1"/>
</dbReference>
<keyword evidence="4 7" id="KW-0812">Transmembrane</keyword>
<keyword evidence="6 7" id="KW-0472">Membrane</keyword>
<evidence type="ECO:0000313" key="9">
    <source>
        <dbReference type="EMBL" id="EEG77513.1"/>
    </source>
</evidence>
<protein>
    <submittedName>
        <fullName evidence="9">Exopolysaccharide biosynthesis polyprenyl glycosylphosphotransferase</fullName>
        <ecNumber evidence="9">2.7.8.6</ecNumber>
    </submittedName>
</protein>
<feature type="transmembrane region" description="Helical" evidence="7">
    <location>
        <begin position="263"/>
        <end position="287"/>
    </location>
</feature>
<dbReference type="GO" id="GO:0016020">
    <property type="term" value="C:membrane"/>
    <property type="evidence" value="ECO:0007669"/>
    <property type="project" value="UniProtKB-SubCell"/>
</dbReference>
<keyword evidence="10" id="KW-1185">Reference proteome</keyword>
<feature type="transmembrane region" description="Helical" evidence="7">
    <location>
        <begin position="12"/>
        <end position="33"/>
    </location>
</feature>
<evidence type="ECO:0000259" key="8">
    <source>
        <dbReference type="Pfam" id="PF02397"/>
    </source>
</evidence>
<dbReference type="InterPro" id="IPR003362">
    <property type="entry name" value="Bact_transf"/>
</dbReference>
<organism evidence="9 10">
    <name type="scientific">Dethiobacter alkaliphilus AHT 1</name>
    <dbReference type="NCBI Taxonomy" id="555088"/>
    <lineage>
        <taxon>Bacteria</taxon>
        <taxon>Bacillati</taxon>
        <taxon>Bacillota</taxon>
        <taxon>Dethiobacteria</taxon>
        <taxon>Dethiobacterales</taxon>
        <taxon>Dethiobacteraceae</taxon>
        <taxon>Dethiobacter</taxon>
    </lineage>
</organism>
<dbReference type="GO" id="GO:0047360">
    <property type="term" value="F:undecaprenyl-phosphate galactose phosphotransferase activity"/>
    <property type="evidence" value="ECO:0007669"/>
    <property type="project" value="UniProtKB-EC"/>
</dbReference>
<dbReference type="Proteomes" id="UP000006443">
    <property type="component" value="Unassembled WGS sequence"/>
</dbReference>
<evidence type="ECO:0000256" key="4">
    <source>
        <dbReference type="ARBA" id="ARBA00022692"/>
    </source>
</evidence>
<keyword evidence="5 7" id="KW-1133">Transmembrane helix</keyword>
<dbReference type="eggNOG" id="COG2148">
    <property type="taxonomic scope" value="Bacteria"/>
</dbReference>
<evidence type="ECO:0000256" key="1">
    <source>
        <dbReference type="ARBA" id="ARBA00004141"/>
    </source>
</evidence>
<evidence type="ECO:0000256" key="3">
    <source>
        <dbReference type="ARBA" id="ARBA00022679"/>
    </source>
</evidence>
<comment type="similarity">
    <text evidence="2">Belongs to the bacterial sugar transferase family.</text>
</comment>
<feature type="transmembrane region" description="Helical" evidence="7">
    <location>
        <begin position="45"/>
        <end position="65"/>
    </location>
</feature>
<evidence type="ECO:0000256" key="6">
    <source>
        <dbReference type="ARBA" id="ARBA00023136"/>
    </source>
</evidence>
<dbReference type="AlphaFoldDB" id="C0GGS2"/>
<dbReference type="NCBIfam" id="TIGR03025">
    <property type="entry name" value="EPS_sugtrans"/>
    <property type="match status" value="1"/>
</dbReference>